<reference evidence="2" key="1">
    <citation type="journal article" date="2014" name="Science">
        <title>Ancient hybridizations among the ancestral genomes of bread wheat.</title>
        <authorList>
            <consortium name="International Wheat Genome Sequencing Consortium,"/>
            <person name="Marcussen T."/>
            <person name="Sandve S.R."/>
            <person name="Heier L."/>
            <person name="Spannagl M."/>
            <person name="Pfeifer M."/>
            <person name="Jakobsen K.S."/>
            <person name="Wulff B.B."/>
            <person name="Steuernagel B."/>
            <person name="Mayer K.F."/>
            <person name="Olsen O.A."/>
        </authorList>
    </citation>
    <scope>NUCLEOTIDE SEQUENCE [LARGE SCALE GENOMIC DNA]</scope>
    <source>
        <strain evidence="2">cv. AL8/78</strain>
    </source>
</reference>
<protein>
    <recommendedName>
        <fullName evidence="3">Pectinesterase inhibitor domain-containing protein</fullName>
    </recommendedName>
</protein>
<dbReference type="Gramene" id="AET1Gv20697000.1">
    <property type="protein sequence ID" value="AET1Gv20697000.1"/>
    <property type="gene ID" value="AET1Gv20697000"/>
</dbReference>
<dbReference type="Gene3D" id="1.20.140.40">
    <property type="entry name" value="Invertase/pectin methylesterase inhibitor family protein"/>
    <property type="match status" value="1"/>
</dbReference>
<reference evidence="1" key="5">
    <citation type="journal article" date="2021" name="G3 (Bethesda)">
        <title>Aegilops tauschii genome assembly Aet v5.0 features greater sequence contiguity and improved annotation.</title>
        <authorList>
            <person name="Wang L."/>
            <person name="Zhu T."/>
            <person name="Rodriguez J.C."/>
            <person name="Deal K.R."/>
            <person name="Dubcovsky J."/>
            <person name="McGuire P.E."/>
            <person name="Lux T."/>
            <person name="Spannagl M."/>
            <person name="Mayer K.F.X."/>
            <person name="Baldrich P."/>
            <person name="Meyers B.C."/>
            <person name="Huo N."/>
            <person name="Gu Y.Q."/>
            <person name="Zhou H."/>
            <person name="Devos K.M."/>
            <person name="Bennetzen J.L."/>
            <person name="Unver T."/>
            <person name="Budak H."/>
            <person name="Gulick P.J."/>
            <person name="Galiba G."/>
            <person name="Kalapos B."/>
            <person name="Nelson D.R."/>
            <person name="Li P."/>
            <person name="You F.M."/>
            <person name="Luo M.C."/>
            <person name="Dvorak J."/>
        </authorList>
    </citation>
    <scope>NUCLEOTIDE SEQUENCE [LARGE SCALE GENOMIC DNA]</scope>
    <source>
        <strain evidence="1">cv. AL8/78</strain>
    </source>
</reference>
<proteinExistence type="predicted"/>
<reference evidence="1" key="3">
    <citation type="journal article" date="2017" name="Nature">
        <title>Genome sequence of the progenitor of the wheat D genome Aegilops tauschii.</title>
        <authorList>
            <person name="Luo M.C."/>
            <person name="Gu Y.Q."/>
            <person name="Puiu D."/>
            <person name="Wang H."/>
            <person name="Twardziok S.O."/>
            <person name="Deal K.R."/>
            <person name="Huo N."/>
            <person name="Zhu T."/>
            <person name="Wang L."/>
            <person name="Wang Y."/>
            <person name="McGuire P.E."/>
            <person name="Liu S."/>
            <person name="Long H."/>
            <person name="Ramasamy R.K."/>
            <person name="Rodriguez J.C."/>
            <person name="Van S.L."/>
            <person name="Yuan L."/>
            <person name="Wang Z."/>
            <person name="Xia Z."/>
            <person name="Xiao L."/>
            <person name="Anderson O.D."/>
            <person name="Ouyang S."/>
            <person name="Liang Y."/>
            <person name="Zimin A.V."/>
            <person name="Pertea G."/>
            <person name="Qi P."/>
            <person name="Bennetzen J.L."/>
            <person name="Dai X."/>
            <person name="Dawson M.W."/>
            <person name="Muller H.G."/>
            <person name="Kugler K."/>
            <person name="Rivarola-Duarte L."/>
            <person name="Spannagl M."/>
            <person name="Mayer K.F.X."/>
            <person name="Lu F.H."/>
            <person name="Bevan M.W."/>
            <person name="Leroy P."/>
            <person name="Li P."/>
            <person name="You F.M."/>
            <person name="Sun Q."/>
            <person name="Liu Z."/>
            <person name="Lyons E."/>
            <person name="Wicker T."/>
            <person name="Salzberg S.L."/>
            <person name="Devos K.M."/>
            <person name="Dvorak J."/>
        </authorList>
    </citation>
    <scope>NUCLEOTIDE SEQUENCE [LARGE SCALE GENOMIC DNA]</scope>
    <source>
        <strain evidence="1">cv. AL8/78</strain>
    </source>
</reference>
<dbReference type="PANTHER" id="PTHR34838:SF6">
    <property type="entry name" value="GENOME ASSEMBLY, CHROMOSOME: II"/>
    <property type="match status" value="1"/>
</dbReference>
<evidence type="ECO:0008006" key="3">
    <source>
        <dbReference type="Google" id="ProtNLM"/>
    </source>
</evidence>
<reference evidence="1" key="4">
    <citation type="submission" date="2019-03" db="UniProtKB">
        <authorList>
            <consortium name="EnsemblPlants"/>
        </authorList>
    </citation>
    <scope>IDENTIFICATION</scope>
</reference>
<evidence type="ECO:0000313" key="1">
    <source>
        <dbReference type="EnsemblPlants" id="AET1Gv20697000.1"/>
    </source>
</evidence>
<dbReference type="SUPFAM" id="SSF101148">
    <property type="entry name" value="Plant invertase/pectin methylesterase inhibitor"/>
    <property type="match status" value="1"/>
</dbReference>
<keyword evidence="2" id="KW-1185">Reference proteome</keyword>
<dbReference type="AlphaFoldDB" id="A0A452ZBL2"/>
<organism evidence="1 2">
    <name type="scientific">Aegilops tauschii subsp. strangulata</name>
    <name type="common">Goatgrass</name>
    <dbReference type="NCBI Taxonomy" id="200361"/>
    <lineage>
        <taxon>Eukaryota</taxon>
        <taxon>Viridiplantae</taxon>
        <taxon>Streptophyta</taxon>
        <taxon>Embryophyta</taxon>
        <taxon>Tracheophyta</taxon>
        <taxon>Spermatophyta</taxon>
        <taxon>Magnoliopsida</taxon>
        <taxon>Liliopsida</taxon>
        <taxon>Poales</taxon>
        <taxon>Poaceae</taxon>
        <taxon>BOP clade</taxon>
        <taxon>Pooideae</taxon>
        <taxon>Triticodae</taxon>
        <taxon>Triticeae</taxon>
        <taxon>Triticinae</taxon>
        <taxon>Aegilops</taxon>
    </lineage>
</organism>
<accession>A0A452ZBL2</accession>
<sequence>FQFGYHSLAGPFYKSHSCVPLIHTEVAERADRDRANMKNTPIIFTLAVSLGAIALLSGSTDATTCAGDPSMSVADACHKTSAWQGQRELELCRQTLRGARDGLTASAYGIVAVRAALESSEATEGAGKKLAQDRKISEDVRAVYQTCVDMYGFARADVAAMEGALKACSLADFRRFWEGALASVDYCARKLRLVVGDVLRRTVEADRERILLAFILGGLSFPK</sequence>
<name>A0A452ZBL2_AEGTS</name>
<dbReference type="EnsemblPlants" id="AET1Gv20697000.1">
    <property type="protein sequence ID" value="AET1Gv20697000.1"/>
    <property type="gene ID" value="AET1Gv20697000"/>
</dbReference>
<dbReference type="InterPro" id="IPR035513">
    <property type="entry name" value="Invertase/methylesterase_inhib"/>
</dbReference>
<evidence type="ECO:0000313" key="2">
    <source>
        <dbReference type="Proteomes" id="UP000015105"/>
    </source>
</evidence>
<dbReference type="PANTHER" id="PTHR34838">
    <property type="entry name" value="OS08G0142100 PROTEIN-RELATED"/>
    <property type="match status" value="1"/>
</dbReference>
<reference evidence="2" key="2">
    <citation type="journal article" date="2017" name="Nat. Plants">
        <title>The Aegilops tauschii genome reveals multiple impacts of transposons.</title>
        <authorList>
            <person name="Zhao G."/>
            <person name="Zou C."/>
            <person name="Li K."/>
            <person name="Wang K."/>
            <person name="Li T."/>
            <person name="Gao L."/>
            <person name="Zhang X."/>
            <person name="Wang H."/>
            <person name="Yang Z."/>
            <person name="Liu X."/>
            <person name="Jiang W."/>
            <person name="Mao L."/>
            <person name="Kong X."/>
            <person name="Jiao Y."/>
            <person name="Jia J."/>
        </authorList>
    </citation>
    <scope>NUCLEOTIDE SEQUENCE [LARGE SCALE GENOMIC DNA]</scope>
    <source>
        <strain evidence="2">cv. AL8/78</strain>
    </source>
</reference>
<dbReference type="Proteomes" id="UP000015105">
    <property type="component" value="Chromosome 1D"/>
</dbReference>